<dbReference type="GO" id="GO:0006508">
    <property type="term" value="P:proteolysis"/>
    <property type="evidence" value="ECO:0007669"/>
    <property type="project" value="InterPro"/>
</dbReference>
<feature type="domain" description="Peptidase A1" evidence="3">
    <location>
        <begin position="34"/>
        <end position="377"/>
    </location>
</feature>
<dbReference type="GO" id="GO:0004190">
    <property type="term" value="F:aspartic-type endopeptidase activity"/>
    <property type="evidence" value="ECO:0007669"/>
    <property type="project" value="InterPro"/>
</dbReference>
<proteinExistence type="inferred from homology"/>
<dbReference type="InterPro" id="IPR001461">
    <property type="entry name" value="Aspartic_peptidase_A1"/>
</dbReference>
<evidence type="ECO:0000313" key="4">
    <source>
        <dbReference type="EMBL" id="CAJ2505028.1"/>
    </source>
</evidence>
<dbReference type="InterPro" id="IPR033121">
    <property type="entry name" value="PEPTIDASE_A1"/>
</dbReference>
<feature type="chain" id="PRO_5042492683" evidence="2">
    <location>
        <begin position="21"/>
        <end position="396"/>
    </location>
</feature>
<accession>A0AAI8VHK7</accession>
<dbReference type="InterPro" id="IPR034164">
    <property type="entry name" value="Pepsin-like_dom"/>
</dbReference>
<dbReference type="PROSITE" id="PS51767">
    <property type="entry name" value="PEPTIDASE_A1"/>
    <property type="match status" value="1"/>
</dbReference>
<evidence type="ECO:0000313" key="5">
    <source>
        <dbReference type="Proteomes" id="UP001295740"/>
    </source>
</evidence>
<dbReference type="InterPro" id="IPR021109">
    <property type="entry name" value="Peptidase_aspartic_dom_sf"/>
</dbReference>
<feature type="signal peptide" evidence="2">
    <location>
        <begin position="1"/>
        <end position="20"/>
    </location>
</feature>
<keyword evidence="5" id="KW-1185">Reference proteome</keyword>
<dbReference type="PRINTS" id="PR00792">
    <property type="entry name" value="PEPSIN"/>
</dbReference>
<dbReference type="AlphaFoldDB" id="A0AAI8VHK7"/>
<keyword evidence="2" id="KW-0732">Signal</keyword>
<dbReference type="PANTHER" id="PTHR47966">
    <property type="entry name" value="BETA-SITE APP-CLEAVING ENZYME, ISOFORM A-RELATED"/>
    <property type="match status" value="1"/>
</dbReference>
<dbReference type="EMBL" id="CAUWAG010000007">
    <property type="protein sequence ID" value="CAJ2505028.1"/>
    <property type="molecule type" value="Genomic_DNA"/>
</dbReference>
<dbReference type="CDD" id="cd05471">
    <property type="entry name" value="pepsin_like"/>
    <property type="match status" value="1"/>
</dbReference>
<gene>
    <name evidence="4" type="ORF">KHLLAP_LOCUS5496</name>
</gene>
<evidence type="ECO:0000259" key="3">
    <source>
        <dbReference type="PROSITE" id="PS51767"/>
    </source>
</evidence>
<dbReference type="GO" id="GO:0000324">
    <property type="term" value="C:fungal-type vacuole"/>
    <property type="evidence" value="ECO:0007669"/>
    <property type="project" value="TreeGrafter"/>
</dbReference>
<sequence>MIYNARSSLGAIALAPLVSAAVLDLPITFRNTYAIVDVAIGTPAKTHSLMFDTGSATAWIVDAECAEDCNNDSGWSRDGYNRNESSSSSELGTYAEISYLGGVTSGPGVADTFSLGDAKWSQSFMDANESSWTVLPADGFLGLAFSTITDAGTKTMVETMMQAHLLDEPRFSIYYGTELNDTGNAAGKGVLTIGGSEEEKYVDGDLTWVPLQRINGEYEVWRSTLRILTGSEGISGNGSSTDTQFYPDDAWGVFDSGAGTITVPPLQVDALYQSIGMNYTAILNGDHIPLCTEFNSSWSVSFTFGDDDASASTVTITGDQLARPGFAYRDDACNPPFDGGHTDGFFLFGTALLNQFYTVFDFGAENVEDYEPRVGFGQLKEDTFELTQLLGQDCEK</sequence>
<organism evidence="4 5">
    <name type="scientific">Anthostomella pinea</name>
    <dbReference type="NCBI Taxonomy" id="933095"/>
    <lineage>
        <taxon>Eukaryota</taxon>
        <taxon>Fungi</taxon>
        <taxon>Dikarya</taxon>
        <taxon>Ascomycota</taxon>
        <taxon>Pezizomycotina</taxon>
        <taxon>Sordariomycetes</taxon>
        <taxon>Xylariomycetidae</taxon>
        <taxon>Xylariales</taxon>
        <taxon>Xylariaceae</taxon>
        <taxon>Anthostomella</taxon>
    </lineage>
</organism>
<evidence type="ECO:0000256" key="1">
    <source>
        <dbReference type="ARBA" id="ARBA00007447"/>
    </source>
</evidence>
<comment type="caution">
    <text evidence="4">The sequence shown here is derived from an EMBL/GenBank/DDBJ whole genome shotgun (WGS) entry which is preliminary data.</text>
</comment>
<dbReference type="SUPFAM" id="SSF50630">
    <property type="entry name" value="Acid proteases"/>
    <property type="match status" value="1"/>
</dbReference>
<dbReference type="PANTHER" id="PTHR47966:SF68">
    <property type="entry name" value="PEPTIDASE A1 DOMAIN-CONTAINING PROTEIN"/>
    <property type="match status" value="1"/>
</dbReference>
<evidence type="ECO:0000256" key="2">
    <source>
        <dbReference type="SAM" id="SignalP"/>
    </source>
</evidence>
<name>A0AAI8VHK7_9PEZI</name>
<reference evidence="4" key="1">
    <citation type="submission" date="2023-10" db="EMBL/GenBank/DDBJ databases">
        <authorList>
            <person name="Hackl T."/>
        </authorList>
    </citation>
    <scope>NUCLEOTIDE SEQUENCE</scope>
</reference>
<dbReference type="Gene3D" id="2.40.70.10">
    <property type="entry name" value="Acid Proteases"/>
    <property type="match status" value="2"/>
</dbReference>
<comment type="similarity">
    <text evidence="1">Belongs to the peptidase A1 family.</text>
</comment>
<protein>
    <submittedName>
        <fullName evidence="4">Uu.00g124220.m01.CDS01</fullName>
    </submittedName>
</protein>
<dbReference type="Proteomes" id="UP001295740">
    <property type="component" value="Unassembled WGS sequence"/>
</dbReference>
<dbReference type="Pfam" id="PF00026">
    <property type="entry name" value="Asp"/>
    <property type="match status" value="1"/>
</dbReference>